<evidence type="ECO:0000256" key="2">
    <source>
        <dbReference type="ARBA" id="ARBA00011245"/>
    </source>
</evidence>
<dbReference type="InterPro" id="IPR029486">
    <property type="entry name" value="GH97_N"/>
</dbReference>
<dbReference type="InterPro" id="IPR029483">
    <property type="entry name" value="GH97_C"/>
</dbReference>
<dbReference type="Pfam" id="PF10566">
    <property type="entry name" value="Glyco_hydro_97"/>
    <property type="match status" value="1"/>
</dbReference>
<evidence type="ECO:0000256" key="3">
    <source>
        <dbReference type="ARBA" id="ARBA00022837"/>
    </source>
</evidence>
<evidence type="ECO:0000313" key="8">
    <source>
        <dbReference type="EMBL" id="BDD10996.1"/>
    </source>
</evidence>
<keyword evidence="4" id="KW-0732">Signal</keyword>
<accession>A0AAU9CPC4</accession>
<feature type="domain" description="Glycosyl-hydrolase 97 N-terminal" evidence="6">
    <location>
        <begin position="30"/>
        <end position="268"/>
    </location>
</feature>
<organism evidence="8 9">
    <name type="scientific">Fulvitalea axinellae</name>
    <dbReference type="NCBI Taxonomy" id="1182444"/>
    <lineage>
        <taxon>Bacteria</taxon>
        <taxon>Pseudomonadati</taxon>
        <taxon>Bacteroidota</taxon>
        <taxon>Cytophagia</taxon>
        <taxon>Cytophagales</taxon>
        <taxon>Persicobacteraceae</taxon>
        <taxon>Fulvitalea</taxon>
    </lineage>
</organism>
<evidence type="ECO:0000259" key="5">
    <source>
        <dbReference type="Pfam" id="PF10566"/>
    </source>
</evidence>
<dbReference type="GO" id="GO:0030246">
    <property type="term" value="F:carbohydrate binding"/>
    <property type="evidence" value="ECO:0007669"/>
    <property type="project" value="InterPro"/>
</dbReference>
<comment type="subunit">
    <text evidence="2">Monomer.</text>
</comment>
<keyword evidence="3" id="KW-0106">Calcium</keyword>
<dbReference type="Gene3D" id="2.70.98.10">
    <property type="match status" value="1"/>
</dbReference>
<feature type="domain" description="Glycosyl-hydrolase 97 catalytic" evidence="5">
    <location>
        <begin position="295"/>
        <end position="445"/>
    </location>
</feature>
<dbReference type="InterPro" id="IPR013785">
    <property type="entry name" value="Aldolase_TIM"/>
</dbReference>
<dbReference type="Pfam" id="PF14509">
    <property type="entry name" value="GH97_C"/>
    <property type="match status" value="1"/>
</dbReference>
<dbReference type="InterPro" id="IPR019563">
    <property type="entry name" value="GH97_catalytic"/>
</dbReference>
<dbReference type="AlphaFoldDB" id="A0AAU9CPC4"/>
<dbReference type="EMBL" id="AP025314">
    <property type="protein sequence ID" value="BDD10996.1"/>
    <property type="molecule type" value="Genomic_DNA"/>
</dbReference>
<name>A0AAU9CPC4_9BACT</name>
<dbReference type="SUPFAM" id="SSF51445">
    <property type="entry name" value="(Trans)glycosidases"/>
    <property type="match status" value="1"/>
</dbReference>
<evidence type="ECO:0000256" key="4">
    <source>
        <dbReference type="SAM" id="SignalP"/>
    </source>
</evidence>
<dbReference type="InterPro" id="IPR014718">
    <property type="entry name" value="GH-type_carb-bd"/>
</dbReference>
<feature type="domain" description="Glycosyl-hydrolase 97 C-terminal oligomerisation" evidence="7">
    <location>
        <begin position="542"/>
        <end position="639"/>
    </location>
</feature>
<protein>
    <submittedName>
        <fullName evidence="8">Alpha-glucosidase</fullName>
    </submittedName>
</protein>
<dbReference type="Pfam" id="PF14508">
    <property type="entry name" value="GH97_N"/>
    <property type="match status" value="1"/>
</dbReference>
<feature type="chain" id="PRO_5043695206" evidence="4">
    <location>
        <begin position="23"/>
        <end position="642"/>
    </location>
</feature>
<evidence type="ECO:0000256" key="1">
    <source>
        <dbReference type="ARBA" id="ARBA00001913"/>
    </source>
</evidence>
<gene>
    <name evidence="8" type="ORF">FUAX_34280</name>
</gene>
<dbReference type="InterPro" id="IPR052720">
    <property type="entry name" value="Glycosyl_hydrolase_97"/>
</dbReference>
<feature type="signal peptide" evidence="4">
    <location>
        <begin position="1"/>
        <end position="22"/>
    </location>
</feature>
<evidence type="ECO:0000259" key="6">
    <source>
        <dbReference type="Pfam" id="PF14508"/>
    </source>
</evidence>
<dbReference type="Proteomes" id="UP001348817">
    <property type="component" value="Chromosome"/>
</dbReference>
<evidence type="ECO:0000313" key="9">
    <source>
        <dbReference type="Proteomes" id="UP001348817"/>
    </source>
</evidence>
<dbReference type="RefSeq" id="WP_338392518.1">
    <property type="nucleotide sequence ID" value="NZ_AP025314.1"/>
</dbReference>
<dbReference type="Gene3D" id="3.20.20.70">
    <property type="entry name" value="Aldolase class I"/>
    <property type="match status" value="1"/>
</dbReference>
<dbReference type="KEGG" id="fax:FUAX_34280"/>
<reference evidence="8 9" key="1">
    <citation type="submission" date="2021-12" db="EMBL/GenBank/DDBJ databases">
        <title>Genome sequencing of bacteria with rrn-lacking chromosome and rrn-plasmid.</title>
        <authorList>
            <person name="Anda M."/>
            <person name="Iwasaki W."/>
        </authorList>
    </citation>
    <scope>NUCLEOTIDE SEQUENCE [LARGE SCALE GENOMIC DNA]</scope>
    <source>
        <strain evidence="8 9">DSM 100852</strain>
    </source>
</reference>
<proteinExistence type="predicted"/>
<keyword evidence="9" id="KW-1185">Reference proteome</keyword>
<evidence type="ECO:0000259" key="7">
    <source>
        <dbReference type="Pfam" id="PF14509"/>
    </source>
</evidence>
<dbReference type="InterPro" id="IPR017853">
    <property type="entry name" value="GH"/>
</dbReference>
<sequence length="642" mass="71463">MKKASLYAGYLCAVLFCFCACSSPFSTEMVSPDGNLKVLFRNDGGKPVFTCLAGKDTLFINSRLGLVTDLADFSDSVNINSVRELQASYSWQPVWGKNKIVRDEHREYRFDFEKNGKKLGLVMRLYNDGFAFRYILPEGAKEVKILSEASTFNMSDDFTCWAANGERHNLGPVPASKILSVKGKGNHKKKGIHLPLVAKANANRYFAIHEAGIFDLAPFKLVSAGEKSFGLSSAPSKATGGTPTSWRTVLVGEKPGDLVESDLVMNLNPELKLTKTSWIKPGKVLWDWRVMDYQAPDGFVYAQNTASHKRFIDFASKNNVQHLIIDANWYGPEFAKESDPTSSEGAVNIEEVMAYAKAKNVGIILYLNDVGAKRFGLERVLKQFHDWGGVGVKYGFMKGKGQDKVEHTRKVIELCAKNELMVDFHDGPVPPSGDRRAFPNVMAREYCHAQADAKRSYYPETAVTAPFVNMIAGPLDMTNGWYGLNEAHSRQKVFQVLPGTVAAETAKTAVVFSGWTVLPDAPEEYEKKADIFEFIREQPVNFDGLRVLNGEIGEYITVARPAGDAWFLGSLTNRDSRSLDISLDFLENGKKYRATLYEDTPDSHYENNKESYKIREITVDNKTVLKAKMAPGGGHAVWIRPA</sequence>
<dbReference type="PANTHER" id="PTHR35803">
    <property type="entry name" value="GLUCAN 1,4-ALPHA-GLUCOSIDASE SUSB-RELATED"/>
    <property type="match status" value="1"/>
</dbReference>
<comment type="cofactor">
    <cofactor evidence="1">
        <name>Ca(2+)</name>
        <dbReference type="ChEBI" id="CHEBI:29108"/>
    </cofactor>
</comment>